<gene>
    <name evidence="2" type="ORF">CC99x_003480</name>
    <name evidence="1" type="ORF">CC99x_02288</name>
</gene>
<sequence length="65" mass="7300">MYSKKYIDFITQMEKKDQATRSKPNKLPAELPPHSNLTANALMQVSGGAQCNDCVYLSFSKSLNF</sequence>
<dbReference type="RefSeq" id="WP_057625383.1">
    <property type="nucleotide sequence ID" value="NZ_LKHV02000001.1"/>
</dbReference>
<accession>A0A0Q9YLJ8</accession>
<dbReference type="EMBL" id="LKHV02000001">
    <property type="protein sequence ID" value="MCS5707959.1"/>
    <property type="molecule type" value="Genomic_DNA"/>
</dbReference>
<name>A0A0Q9YLJ8_9GAMM</name>
<keyword evidence="3" id="KW-1185">Reference proteome</keyword>
<dbReference type="STRING" id="437022.CC99x_02288"/>
<evidence type="ECO:0000313" key="2">
    <source>
        <dbReference type="EMBL" id="MCS5707959.1"/>
    </source>
</evidence>
<dbReference type="AlphaFoldDB" id="A0A0Q9YLJ8"/>
<comment type="caution">
    <text evidence="1">The sequence shown here is derived from an EMBL/GenBank/DDBJ whole genome shotgun (WGS) entry which is preliminary data.</text>
</comment>
<organism evidence="1">
    <name type="scientific">Candidatus Berkiella cookevillensis</name>
    <dbReference type="NCBI Taxonomy" id="437022"/>
    <lineage>
        <taxon>Bacteria</taxon>
        <taxon>Pseudomonadati</taxon>
        <taxon>Pseudomonadota</taxon>
        <taxon>Gammaproteobacteria</taxon>
        <taxon>Candidatus Berkiellales</taxon>
        <taxon>Candidatus Berkiellaceae</taxon>
        <taxon>Candidatus Berkiella</taxon>
    </lineage>
</organism>
<evidence type="ECO:0000313" key="1">
    <source>
        <dbReference type="EMBL" id="KRG17543.1"/>
    </source>
</evidence>
<dbReference type="Proteomes" id="UP000051494">
    <property type="component" value="Unassembled WGS sequence"/>
</dbReference>
<reference evidence="2" key="2">
    <citation type="journal article" date="2016" name="Genome Announc.">
        <title>Draft Genome Sequences of Two Novel Amoeba-Resistant Intranuclear Bacteria, 'Candidatus Berkiella cookevillensis' and 'Candidatus Berkiella aquae'.</title>
        <authorList>
            <person name="Mehari Y.T."/>
            <person name="Arivett B.A."/>
            <person name="Farone A.L."/>
            <person name="Gunderson J.H."/>
            <person name="Farone M.B."/>
        </authorList>
    </citation>
    <scope>NUCLEOTIDE SEQUENCE</scope>
    <source>
        <strain evidence="2">CC99</strain>
    </source>
</reference>
<reference evidence="1" key="1">
    <citation type="submission" date="2015-09" db="EMBL/GenBank/DDBJ databases">
        <title>Draft Genome Sequences of Two Novel Amoeba-resistant Intranuclear Bacteria, Candidatus Berkiella cookevillensis and Candidatus Berkiella aquae.</title>
        <authorList>
            <person name="Mehari Y.T."/>
            <person name="Arivett B.A."/>
            <person name="Farone A.L."/>
            <person name="Gunderson J.H."/>
            <person name="Farone M.B."/>
        </authorList>
    </citation>
    <scope>NUCLEOTIDE SEQUENCE [LARGE SCALE GENOMIC DNA]</scope>
    <source>
        <strain evidence="1">CC99</strain>
    </source>
</reference>
<reference evidence="2" key="3">
    <citation type="submission" date="2021-06" db="EMBL/GenBank/DDBJ databases">
        <title>Genomic Description and Analysis of Intracellular Bacteria, Candidatus Berkiella cookevillensis and Candidatus Berkiella aquae.</title>
        <authorList>
            <person name="Kidane D.T."/>
            <person name="Mehari Y.T."/>
            <person name="Rice F.C."/>
            <person name="Arivett B.A."/>
            <person name="Farone A.L."/>
            <person name="Berk S.G."/>
            <person name="Farone M.B."/>
        </authorList>
    </citation>
    <scope>NUCLEOTIDE SEQUENCE</scope>
    <source>
        <strain evidence="2">CC99</strain>
    </source>
</reference>
<dbReference type="EMBL" id="LKHV01000015">
    <property type="protein sequence ID" value="KRG17543.1"/>
    <property type="molecule type" value="Genomic_DNA"/>
</dbReference>
<evidence type="ECO:0000313" key="3">
    <source>
        <dbReference type="Proteomes" id="UP000051494"/>
    </source>
</evidence>
<protein>
    <submittedName>
        <fullName evidence="1">Uncharacterized protein</fullName>
    </submittedName>
</protein>
<proteinExistence type="predicted"/>